<keyword evidence="2" id="KW-1185">Reference proteome</keyword>
<organism evidence="1 2">
    <name type="scientific">Wujia chipingensis</name>
    <dbReference type="NCBI Taxonomy" id="2763670"/>
    <lineage>
        <taxon>Bacteria</taxon>
        <taxon>Bacillati</taxon>
        <taxon>Bacillota</taxon>
        <taxon>Clostridia</taxon>
        <taxon>Lachnospirales</taxon>
        <taxon>Lachnospiraceae</taxon>
        <taxon>Wujia</taxon>
    </lineage>
</organism>
<keyword evidence="1" id="KW-0378">Hydrolase</keyword>
<reference evidence="1 2" key="1">
    <citation type="submission" date="2020-08" db="EMBL/GenBank/DDBJ databases">
        <authorList>
            <person name="Liu C."/>
            <person name="Sun Q."/>
        </authorList>
    </citation>
    <scope>NUCLEOTIDE SEQUENCE [LARGE SCALE GENOMIC DNA]</scope>
    <source>
        <strain evidence="1 2">NSJ-4</strain>
    </source>
</reference>
<dbReference type="InterPro" id="IPR026002">
    <property type="entry name" value="ATC_hydrolase-like"/>
</dbReference>
<evidence type="ECO:0000313" key="2">
    <source>
        <dbReference type="Proteomes" id="UP000515819"/>
    </source>
</evidence>
<dbReference type="AlphaFoldDB" id="A0A7G9FNS8"/>
<protein>
    <submittedName>
        <fullName evidence="1">L-2-amino-thiazoline-4-carboxylic acid hydrolase</fullName>
    </submittedName>
</protein>
<name>A0A7G9FNS8_9FIRM</name>
<dbReference type="GO" id="GO:0016787">
    <property type="term" value="F:hydrolase activity"/>
    <property type="evidence" value="ECO:0007669"/>
    <property type="project" value="UniProtKB-KW"/>
</dbReference>
<dbReference type="Proteomes" id="UP000515819">
    <property type="component" value="Chromosome"/>
</dbReference>
<gene>
    <name evidence="1" type="ORF">H9Q76_02645</name>
</gene>
<proteinExistence type="predicted"/>
<dbReference type="EMBL" id="CP060632">
    <property type="protein sequence ID" value="QNM00210.1"/>
    <property type="molecule type" value="Genomic_DNA"/>
</dbReference>
<dbReference type="Pfam" id="PF14196">
    <property type="entry name" value="ATC_hydrolase"/>
    <property type="match status" value="1"/>
</dbReference>
<dbReference type="RefSeq" id="WP_249321539.1">
    <property type="nucleotide sequence ID" value="NZ_CP060632.1"/>
</dbReference>
<sequence>MKYGFSQKLFGYFYHSSCMKQAKRQHLQIDSKAIKQEYRAILTRAKDIGKSRLMSSYCMGAYFIALNRNTTLSPEECYALYKDGLSANQLFHKVMGNADSYLDAKKLPARKKWSADSHKHKYENDWVVDILEGGANDDFELGYDYHTCGICSLCRDEGCFELARYLCRMDYVLADMMHMRLVRTQTIAEGATHCDFRYSRIDSTPGKNS</sequence>
<evidence type="ECO:0000313" key="1">
    <source>
        <dbReference type="EMBL" id="QNM00210.1"/>
    </source>
</evidence>
<dbReference type="KEGG" id="wcp:H9Q76_02645"/>
<accession>A0A7G9FNS8</accession>